<dbReference type="InterPro" id="IPR036600">
    <property type="entry name" value="PAH_sf"/>
</dbReference>
<reference evidence="8" key="2">
    <citation type="submission" date="2020-08" db="EMBL/GenBank/DDBJ databases">
        <authorList>
            <person name="Kikuchi T."/>
        </authorList>
    </citation>
    <scope>NUCLEOTIDE SEQUENCE</scope>
    <source>
        <strain evidence="7">Ka4C1</strain>
    </source>
</reference>
<evidence type="ECO:0000313" key="8">
    <source>
        <dbReference type="EMBL" id="CAG9084122.1"/>
    </source>
</evidence>
<dbReference type="GO" id="GO:0000122">
    <property type="term" value="P:negative regulation of transcription by RNA polymerase II"/>
    <property type="evidence" value="ECO:0007669"/>
    <property type="project" value="TreeGrafter"/>
</dbReference>
<evidence type="ECO:0000256" key="5">
    <source>
        <dbReference type="SAM" id="MobiDB-lite"/>
    </source>
</evidence>
<dbReference type="SMART" id="SM00761">
    <property type="entry name" value="HDAC_interact"/>
    <property type="match status" value="1"/>
</dbReference>
<dbReference type="GO" id="GO:0070822">
    <property type="term" value="C:Sin3-type complex"/>
    <property type="evidence" value="ECO:0007669"/>
    <property type="project" value="TreeGrafter"/>
</dbReference>
<dbReference type="eggNOG" id="KOG4204">
    <property type="taxonomic scope" value="Eukaryota"/>
</dbReference>
<dbReference type="Proteomes" id="UP000095284">
    <property type="component" value="Unplaced"/>
</dbReference>
<keyword evidence="2" id="KW-0678">Repressor</keyword>
<feature type="compositionally biased region" description="Basic and acidic residues" evidence="5">
    <location>
        <begin position="1001"/>
        <end position="1025"/>
    </location>
</feature>
<protein>
    <submittedName>
        <fullName evidence="7">(pine wood nematode) hypothetical protein</fullName>
    </submittedName>
    <submittedName>
        <fullName evidence="11">HDAC_interact domain-containing protein</fullName>
    </submittedName>
</protein>
<dbReference type="Gene3D" id="1.20.1160.11">
    <property type="entry name" value="Paired amphipathic helix"/>
    <property type="match status" value="3"/>
</dbReference>
<dbReference type="PANTHER" id="PTHR12346:SF0">
    <property type="entry name" value="SIN3A, ISOFORM G"/>
    <property type="match status" value="1"/>
</dbReference>
<dbReference type="Pfam" id="PF08295">
    <property type="entry name" value="Sin3_corepress"/>
    <property type="match status" value="1"/>
</dbReference>
<keyword evidence="10" id="KW-1185">Reference proteome</keyword>
<organism evidence="9 11">
    <name type="scientific">Bursaphelenchus xylophilus</name>
    <name type="common">Pinewood nematode worm</name>
    <name type="synonym">Aphelenchoides xylophilus</name>
    <dbReference type="NCBI Taxonomy" id="6326"/>
    <lineage>
        <taxon>Eukaryota</taxon>
        <taxon>Metazoa</taxon>
        <taxon>Ecdysozoa</taxon>
        <taxon>Nematoda</taxon>
        <taxon>Chromadorea</taxon>
        <taxon>Rhabditida</taxon>
        <taxon>Tylenchina</taxon>
        <taxon>Tylenchomorpha</taxon>
        <taxon>Aphelenchoidea</taxon>
        <taxon>Aphelenchoididae</taxon>
        <taxon>Bursaphelenchus</taxon>
    </lineage>
</organism>
<dbReference type="PANTHER" id="PTHR12346">
    <property type="entry name" value="SIN3B-RELATED"/>
    <property type="match status" value="1"/>
</dbReference>
<evidence type="ECO:0000313" key="10">
    <source>
        <dbReference type="Proteomes" id="UP000659654"/>
    </source>
</evidence>
<proteinExistence type="predicted"/>
<dbReference type="SMR" id="A0A1I7SAA8"/>
<feature type="compositionally biased region" description="Acidic residues" evidence="5">
    <location>
        <begin position="988"/>
        <end position="1000"/>
    </location>
</feature>
<comment type="subcellular location">
    <subcellularLocation>
        <location evidence="1 4">Nucleus</location>
    </subcellularLocation>
</comment>
<dbReference type="InterPro" id="IPR003822">
    <property type="entry name" value="PAH"/>
</dbReference>
<dbReference type="InterPro" id="IPR039774">
    <property type="entry name" value="Sin3-like"/>
</dbReference>
<feature type="region of interest" description="Disordered" evidence="5">
    <location>
        <begin position="971"/>
        <end position="1027"/>
    </location>
</feature>
<dbReference type="SUPFAM" id="SSF47762">
    <property type="entry name" value="PAH2 domain"/>
    <property type="match status" value="3"/>
</dbReference>
<name>A0A1I7SAA8_BURXY</name>
<dbReference type="EMBL" id="CAJFCV020000001">
    <property type="protein sequence ID" value="CAG9084122.1"/>
    <property type="molecule type" value="Genomic_DNA"/>
</dbReference>
<dbReference type="Proteomes" id="UP000582659">
    <property type="component" value="Unassembled WGS sequence"/>
</dbReference>
<dbReference type="WBParaSite" id="BXY_0995500.1">
    <property type="protein sequence ID" value="BXY_0995500.1"/>
    <property type="gene ID" value="BXY_0995500"/>
</dbReference>
<dbReference type="AlphaFoldDB" id="A0A1I7SAA8"/>
<dbReference type="PROSITE" id="PS51477">
    <property type="entry name" value="PAH"/>
    <property type="match status" value="2"/>
</dbReference>
<evidence type="ECO:0000256" key="4">
    <source>
        <dbReference type="PROSITE-ProRule" id="PRU00810"/>
    </source>
</evidence>
<keyword evidence="3 4" id="KW-0539">Nucleus</keyword>
<gene>
    <name evidence="7" type="ORF">BXYJ_LOCUS1341</name>
</gene>
<reference evidence="11" key="1">
    <citation type="submission" date="2016-11" db="UniProtKB">
        <authorList>
            <consortium name="WormBaseParasite"/>
        </authorList>
    </citation>
    <scope>IDENTIFICATION</scope>
</reference>
<feature type="domain" description="Histone deacetylase interacting" evidence="6">
    <location>
        <begin position="375"/>
        <end position="476"/>
    </location>
</feature>
<dbReference type="OrthoDB" id="10265969at2759"/>
<dbReference type="GO" id="GO:0003714">
    <property type="term" value="F:transcription corepressor activity"/>
    <property type="evidence" value="ECO:0007669"/>
    <property type="project" value="InterPro"/>
</dbReference>
<evidence type="ECO:0000313" key="9">
    <source>
        <dbReference type="Proteomes" id="UP000095284"/>
    </source>
</evidence>
<dbReference type="InterPro" id="IPR013194">
    <property type="entry name" value="HDAC_interact_dom"/>
</dbReference>
<dbReference type="Proteomes" id="UP000659654">
    <property type="component" value="Unassembled WGS sequence"/>
</dbReference>
<accession>A0A1I7SAA8</accession>
<evidence type="ECO:0000313" key="11">
    <source>
        <dbReference type="WBParaSite" id="BXY_0995500.1"/>
    </source>
</evidence>
<evidence type="ECO:0000256" key="3">
    <source>
        <dbReference type="ARBA" id="ARBA00023242"/>
    </source>
</evidence>
<dbReference type="EMBL" id="CAJFDI010000001">
    <property type="protein sequence ID" value="CAD5209235.1"/>
    <property type="molecule type" value="Genomic_DNA"/>
</dbReference>
<evidence type="ECO:0000256" key="1">
    <source>
        <dbReference type="ARBA" id="ARBA00004123"/>
    </source>
</evidence>
<evidence type="ECO:0000259" key="6">
    <source>
        <dbReference type="SMART" id="SM00761"/>
    </source>
</evidence>
<dbReference type="InterPro" id="IPR031693">
    <property type="entry name" value="Sin3_C"/>
</dbReference>
<sequence>MDGNRPDLKGSILDSDAENKKNAGNFPPSRNRPLMVDDALQYLEQVRQQFSDNPEVYSNFLEVMKDFKSQDIDTQGVIRRVSQLFVDHPNLITGFNTFLPSGYEVQVHGNMLRIIEPTGVTNLPMGGQSNETGFRNGENQKDVNLANEPNGKLAPLKVNVQDISMNCEDTLDQAVSVLNKIKERYSNQPDVYQQFLVFLTNYQNSIRNDGDDKHDLYNKVVQLFRNDQDLLEEFKTFIPTVFNDSEILEPKTKRIKSENGRKKKHSLAMRHSTQCPLTPKQILFFEKLNRLKIALEKPSILNAFFHSMELYNHNQITRNDVFTVLAPFFRHSPFLLRNLKEIFDQCEAEAKTGNKKVPVDLRLVESKNVDLDYLTTRRMGQSYREQAPEKRDATCSGRKVRHRMVLNDKWMAFASWQSEDSAAVSSKKTPFEETLWRIEDERFDYDICESILQASCGILSVIQSKIAVMEPRERKRFKLDQNYGCDKTPTLIPRCIKRVYGEHASKILSALRNAPEDSVPCVLKRLELTLEQMRKDKIIKGERWAEQTRACLSRSLDSQANFFRNNDTKVLRCRSIIQDIEKVFEERKKLMEEMCTDGGFPPLVTLTYPVDMSVFFDAHYLIECTLLGQHLTSEELSNARFFLKFLLPSLMCLNVLQEEKSGITVDSEATEKFPISYATQLNVPDFARYMQSFVPEGEEQAKEALSTLLKRCFYYGTNNFVLFMRLHNILCERLASIKELCRRKKLEYDHEVSLSKQKEEEYRRNGFNSGDSVGYRLTGPRNPSKFYNDMLDMVKMLMDTNIDQVAYEDVMRSMFGIDAFPLYTMDKLLTGLNKYLINLLQEPTTVVTFNLFKAFIRRRLVTGPDLVAAEESHYEFMSSAALSGGSCIKARTVITDRPIVCFEMVETPNVCDWFNSYSRRICETRARGQTPVAILTYLDEARGIIPRSQERNFLVRNLRRGSTRMHSYPLIGDNIIEEEPSDSRETTPEDDDTDEMEGVEESGKSSGHEGSHDGRAKTEKLERTIPDPSNRVDTSFVVFNDLRLYPVNTSFGFYTTHEGTFNLLLRRGAPFKARQKTISSIQKKHQAFERLLSRNNDRRFPFVNDCTIRSEPHPLIPDLTHNLYTNNK</sequence>
<evidence type="ECO:0000256" key="2">
    <source>
        <dbReference type="ARBA" id="ARBA00022491"/>
    </source>
</evidence>
<feature type="region of interest" description="Disordered" evidence="5">
    <location>
        <begin position="1"/>
        <end position="33"/>
    </location>
</feature>
<dbReference type="FunFam" id="1.20.1160.11:FF:000001">
    <property type="entry name" value="Paired amphipathic helix protein Sin3"/>
    <property type="match status" value="1"/>
</dbReference>
<evidence type="ECO:0000313" key="7">
    <source>
        <dbReference type="EMBL" id="CAD5209235.1"/>
    </source>
</evidence>
<dbReference type="Pfam" id="PF02671">
    <property type="entry name" value="PAH"/>
    <property type="match status" value="2"/>
</dbReference>
<dbReference type="Pfam" id="PF16879">
    <property type="entry name" value="Sin3a_C"/>
    <property type="match status" value="1"/>
</dbReference>